<gene>
    <name evidence="10" type="ORF">QYE76_021793</name>
</gene>
<evidence type="ECO:0000256" key="8">
    <source>
        <dbReference type="ARBA" id="ARBA00023136"/>
    </source>
</evidence>
<protein>
    <submittedName>
        <fullName evidence="10">Uncharacterized protein</fullName>
    </submittedName>
</protein>
<keyword evidence="7" id="KW-1133">Transmembrane helix</keyword>
<evidence type="ECO:0000256" key="6">
    <source>
        <dbReference type="ARBA" id="ARBA00022946"/>
    </source>
</evidence>
<evidence type="ECO:0000256" key="4">
    <source>
        <dbReference type="ARBA" id="ARBA00022640"/>
    </source>
</evidence>
<dbReference type="PANTHER" id="PTHR14154">
    <property type="entry name" value="UPF0041 BRAIN PROTEIN 44-RELATED"/>
    <property type="match status" value="1"/>
</dbReference>
<sequence length="181" mass="18524">MTTVVALSSFAAGAAAPRVRVAVGLQHGAGASFGARSPPVAGKTAQRRHGLVVRAQNDPKPTTKASTKFWDVLSFNGPAPERINGRLAMLGFVAALSVEASRGVGLLSQAESGAGLAWFAATTAVFSVASLVPLLKGESPEERAGPIMNADAELWNGRLAMLGIVALAATEYLTGAPFVDV</sequence>
<comment type="similarity">
    <text evidence="9">Belongs to the ELIP/psbS family.</text>
</comment>
<keyword evidence="6" id="KW-0809">Transit peptide</keyword>
<keyword evidence="11" id="KW-1185">Reference proteome</keyword>
<organism evidence="10 11">
    <name type="scientific">Lolium multiflorum</name>
    <name type="common">Italian ryegrass</name>
    <name type="synonym">Lolium perenne subsp. multiflorum</name>
    <dbReference type="NCBI Taxonomy" id="4521"/>
    <lineage>
        <taxon>Eukaryota</taxon>
        <taxon>Viridiplantae</taxon>
        <taxon>Streptophyta</taxon>
        <taxon>Embryophyta</taxon>
        <taxon>Tracheophyta</taxon>
        <taxon>Spermatophyta</taxon>
        <taxon>Magnoliopsida</taxon>
        <taxon>Liliopsida</taxon>
        <taxon>Poales</taxon>
        <taxon>Poaceae</taxon>
        <taxon>BOP clade</taxon>
        <taxon>Pooideae</taxon>
        <taxon>Poodae</taxon>
        <taxon>Poeae</taxon>
        <taxon>Poeae Chloroplast Group 2 (Poeae type)</taxon>
        <taxon>Loliodinae</taxon>
        <taxon>Loliinae</taxon>
        <taxon>Lolium</taxon>
    </lineage>
</organism>
<dbReference type="SUPFAM" id="SSF103511">
    <property type="entry name" value="Chlorophyll a-b binding protein"/>
    <property type="match status" value="1"/>
</dbReference>
<keyword evidence="4" id="KW-0934">Plastid</keyword>
<evidence type="ECO:0000313" key="11">
    <source>
        <dbReference type="Proteomes" id="UP001231189"/>
    </source>
</evidence>
<dbReference type="Proteomes" id="UP001231189">
    <property type="component" value="Unassembled WGS sequence"/>
</dbReference>
<dbReference type="Pfam" id="PF00504">
    <property type="entry name" value="Chloroa_b-bind"/>
    <property type="match status" value="1"/>
</dbReference>
<keyword evidence="3" id="KW-0150">Chloroplast</keyword>
<evidence type="ECO:0000256" key="7">
    <source>
        <dbReference type="ARBA" id="ARBA00022989"/>
    </source>
</evidence>
<evidence type="ECO:0000256" key="2">
    <source>
        <dbReference type="ARBA" id="ARBA00004229"/>
    </source>
</evidence>
<evidence type="ECO:0000256" key="3">
    <source>
        <dbReference type="ARBA" id="ARBA00022528"/>
    </source>
</evidence>
<evidence type="ECO:0000256" key="9">
    <source>
        <dbReference type="ARBA" id="ARBA00037956"/>
    </source>
</evidence>
<proteinExistence type="inferred from homology"/>
<dbReference type="GO" id="GO:0009507">
    <property type="term" value="C:chloroplast"/>
    <property type="evidence" value="ECO:0007669"/>
    <property type="project" value="UniProtKB-SubCell"/>
</dbReference>
<evidence type="ECO:0000256" key="5">
    <source>
        <dbReference type="ARBA" id="ARBA00022692"/>
    </source>
</evidence>
<comment type="caution">
    <text evidence="10">The sequence shown here is derived from an EMBL/GenBank/DDBJ whole genome shotgun (WGS) entry which is preliminary data.</text>
</comment>
<dbReference type="EMBL" id="JAUUTY010000006">
    <property type="protein sequence ID" value="KAK1616276.1"/>
    <property type="molecule type" value="Genomic_DNA"/>
</dbReference>
<dbReference type="Gene3D" id="1.10.3460.10">
    <property type="entry name" value="Chlorophyll a/b binding protein domain"/>
    <property type="match status" value="1"/>
</dbReference>
<keyword evidence="5" id="KW-0812">Transmembrane</keyword>
<evidence type="ECO:0000313" key="10">
    <source>
        <dbReference type="EMBL" id="KAK1616276.1"/>
    </source>
</evidence>
<dbReference type="AlphaFoldDB" id="A0AAD8R8J7"/>
<dbReference type="GO" id="GO:0016020">
    <property type="term" value="C:membrane"/>
    <property type="evidence" value="ECO:0007669"/>
    <property type="project" value="UniProtKB-SubCell"/>
</dbReference>
<dbReference type="InterPro" id="IPR022796">
    <property type="entry name" value="Chloroa_b-bind"/>
</dbReference>
<name>A0AAD8R8J7_LOLMU</name>
<evidence type="ECO:0000256" key="1">
    <source>
        <dbReference type="ARBA" id="ARBA00004141"/>
    </source>
</evidence>
<comment type="subcellular location">
    <subcellularLocation>
        <location evidence="1">Membrane</location>
        <topology evidence="1">Multi-pass membrane protein</topology>
    </subcellularLocation>
    <subcellularLocation>
        <location evidence="2">Plastid</location>
        <location evidence="2">Chloroplast</location>
    </subcellularLocation>
</comment>
<keyword evidence="8" id="KW-0472">Membrane</keyword>
<reference evidence="10" key="1">
    <citation type="submission" date="2023-07" db="EMBL/GenBank/DDBJ databases">
        <title>A chromosome-level genome assembly of Lolium multiflorum.</title>
        <authorList>
            <person name="Chen Y."/>
            <person name="Copetti D."/>
            <person name="Kolliker R."/>
            <person name="Studer B."/>
        </authorList>
    </citation>
    <scope>NUCLEOTIDE SEQUENCE</scope>
    <source>
        <strain evidence="10">02402/16</strain>
        <tissue evidence="10">Leaf</tissue>
    </source>
</reference>
<accession>A0AAD8R8J7</accession>